<sequence>MLITFQILAWNSRTFLSDFVDILPSMVSATTAIEVFHTLVDLPCMSAALEVMCKAERFESTAPSRTGGDIAVIPGSSLEAYLTPRHRPLFHFLTRMEGGHGDTIDRLSTLHQLLDDMKQHPRVTVCSQGVPVLLNLYFQTLLQYADIDLVCKLVPVIIERSGQIYGLPFYQQSIRRVLADNILAMFKLYPSLIILLRSDIIDFICVLRNVNDREDFFIHLVWLIGEYCSSVYDERCTPEIISKYYEALETLSYEISADTSDTVHYTVRLLTVLMSAMAKLASRCQDLISRVLLCLSKISQQQQKYNRSEEKDKLALISRANELVNLLKLPNIASSILSPAADIDSGKWHTDHNTSVPMLLRTTTNIIQQFNL</sequence>
<keyword evidence="2" id="KW-1185">Reference proteome</keyword>
<dbReference type="RefSeq" id="XP_006817102.1">
    <property type="nucleotide sequence ID" value="XM_006817039.1"/>
</dbReference>
<gene>
    <name evidence="3" type="primary">LOC102802821</name>
</gene>
<dbReference type="InterPro" id="IPR028222">
    <property type="entry name" value="AP5Z1"/>
</dbReference>
<organism evidence="2 3">
    <name type="scientific">Saccoglossus kowalevskii</name>
    <name type="common">Acorn worm</name>
    <dbReference type="NCBI Taxonomy" id="10224"/>
    <lineage>
        <taxon>Eukaryota</taxon>
        <taxon>Metazoa</taxon>
        <taxon>Hemichordata</taxon>
        <taxon>Enteropneusta</taxon>
        <taxon>Harrimaniidae</taxon>
        <taxon>Saccoglossus</taxon>
    </lineage>
</organism>
<dbReference type="GeneID" id="102802821"/>
<dbReference type="Pfam" id="PF25154">
    <property type="entry name" value="TPR_AP5Z1_C"/>
    <property type="match status" value="1"/>
</dbReference>
<dbReference type="PANTHER" id="PTHR46488:SF1">
    <property type="entry name" value="AP-5 COMPLEX SUBUNIT ZETA-1"/>
    <property type="match status" value="1"/>
</dbReference>
<evidence type="ECO:0000313" key="2">
    <source>
        <dbReference type="Proteomes" id="UP000694865"/>
    </source>
</evidence>
<evidence type="ECO:0000259" key="1">
    <source>
        <dbReference type="Pfam" id="PF25154"/>
    </source>
</evidence>
<protein>
    <submittedName>
        <fullName evidence="3">AP-5 complex subunit zeta-1-like</fullName>
    </submittedName>
</protein>
<reference evidence="3" key="1">
    <citation type="submission" date="2025-08" db="UniProtKB">
        <authorList>
            <consortium name="RefSeq"/>
        </authorList>
    </citation>
    <scope>IDENTIFICATION</scope>
    <source>
        <tissue evidence="3">Testes</tissue>
    </source>
</reference>
<name>A0ABM0MAR1_SACKO</name>
<evidence type="ECO:0000313" key="3">
    <source>
        <dbReference type="RefSeq" id="XP_006817102.1"/>
    </source>
</evidence>
<feature type="domain" description="AP-5 complex subunit zeta-1 C-terminal TPR" evidence="1">
    <location>
        <begin position="18"/>
        <end position="366"/>
    </location>
</feature>
<dbReference type="InterPro" id="IPR056856">
    <property type="entry name" value="TPR_AP5Z1_C"/>
</dbReference>
<proteinExistence type="predicted"/>
<dbReference type="Proteomes" id="UP000694865">
    <property type="component" value="Unplaced"/>
</dbReference>
<dbReference type="PANTHER" id="PTHR46488">
    <property type="entry name" value="AP-5 COMPLEX SUBUNIT ZETA-1"/>
    <property type="match status" value="1"/>
</dbReference>
<accession>A0ABM0MAR1</accession>